<dbReference type="PATRIC" id="fig|1279460.3.peg.2394"/>
<dbReference type="EMBL" id="CP012603">
    <property type="protein sequence ID" value="ALE39557.1"/>
    <property type="molecule type" value="Genomic_DNA"/>
</dbReference>
<organism evidence="2">
    <name type="scientific">Leptospira interrogans serovar Hardjo str. Norma</name>
    <dbReference type="NCBI Taxonomy" id="1279460"/>
    <lineage>
        <taxon>Bacteria</taxon>
        <taxon>Pseudomonadati</taxon>
        <taxon>Spirochaetota</taxon>
        <taxon>Spirochaetia</taxon>
        <taxon>Leptospirales</taxon>
        <taxon>Leptospiraceae</taxon>
        <taxon>Leptospira</taxon>
    </lineage>
</organism>
<keyword evidence="1" id="KW-0812">Transmembrane</keyword>
<proteinExistence type="predicted"/>
<evidence type="ECO:0000313" key="2">
    <source>
        <dbReference type="EMBL" id="ALE39557.1"/>
    </source>
</evidence>
<keyword evidence="1" id="KW-0472">Membrane</keyword>
<keyword evidence="1" id="KW-1133">Transmembrane helix</keyword>
<dbReference type="AlphaFoldDB" id="A0A0M4N5X8"/>
<gene>
    <name evidence="2" type="ORF">G436_2381</name>
</gene>
<protein>
    <submittedName>
        <fullName evidence="2">Uncharacterized protein</fullName>
    </submittedName>
</protein>
<evidence type="ECO:0000313" key="3">
    <source>
        <dbReference type="Proteomes" id="UP000056502"/>
    </source>
</evidence>
<evidence type="ECO:0000256" key="1">
    <source>
        <dbReference type="SAM" id="Phobius"/>
    </source>
</evidence>
<name>A0A0M4N5X8_LEPIR</name>
<dbReference type="Proteomes" id="UP000056502">
    <property type="component" value="Chromosome I"/>
</dbReference>
<dbReference type="RefSeq" id="WP_000348397.1">
    <property type="nucleotide sequence ID" value="NZ_CP012603.1"/>
</dbReference>
<sequence length="138" mass="16193">MDFYIFLSFITGALTAFFCFFIERAYSDLISLKLPKIKKKHEINDKVLEIFKTNGPILLSESVMNQLAEEAIKKYTSHPSLKENLEELLKGIKFQERVLKEIFKEYDMSYEADRILGTFDAYKFCVEKEIEILGSKRK</sequence>
<reference evidence="2 3" key="1">
    <citation type="journal article" date="2015" name="Genome Announc.">
        <title>Whole-Genome Sequence of Leptospira interrogans Serovar Hardjo Subtype Hardjoprajitno Strain Norma, Isolated from Cattle in a Leptospirosis Outbreak in Brazil.</title>
        <authorList>
            <person name="Cosate M.R."/>
            <person name="Soares S.C."/>
            <person name="Mendes T.A."/>
            <person name="Raittz R.T."/>
            <person name="Moreira E.C."/>
            <person name="Leite R."/>
            <person name="Fernandes G.R."/>
            <person name="Haddad J.P."/>
            <person name="Ortega J.M."/>
        </authorList>
    </citation>
    <scope>NUCLEOTIDE SEQUENCE [LARGE SCALE GENOMIC DNA]</scope>
    <source>
        <strain evidence="2 3">Norma</strain>
    </source>
</reference>
<accession>A0A0M4N5X8</accession>
<feature type="transmembrane region" description="Helical" evidence="1">
    <location>
        <begin position="6"/>
        <end position="26"/>
    </location>
</feature>